<dbReference type="EMBL" id="LAZR01004522">
    <property type="protein sequence ID" value="KKN07822.1"/>
    <property type="molecule type" value="Genomic_DNA"/>
</dbReference>
<evidence type="ECO:0000259" key="3">
    <source>
        <dbReference type="PROSITE" id="PS51747"/>
    </source>
</evidence>
<dbReference type="SUPFAM" id="SSF53927">
    <property type="entry name" value="Cytidine deaminase-like"/>
    <property type="match status" value="1"/>
</dbReference>
<feature type="domain" description="CMP/dCMP-type deaminase" evidence="3">
    <location>
        <begin position="10"/>
        <end position="139"/>
    </location>
</feature>
<name>A0A0F9N7I7_9ZZZZ</name>
<dbReference type="AlphaFoldDB" id="A0A0F9N7I7"/>
<dbReference type="Pfam" id="PF00383">
    <property type="entry name" value="dCMP_cyt_deam_1"/>
    <property type="match status" value="1"/>
</dbReference>
<dbReference type="GO" id="GO:0005737">
    <property type="term" value="C:cytoplasm"/>
    <property type="evidence" value="ECO:0007669"/>
    <property type="project" value="TreeGrafter"/>
</dbReference>
<dbReference type="InterPro" id="IPR016473">
    <property type="entry name" value="dCMP_deaminase"/>
</dbReference>
<dbReference type="InterPro" id="IPR035105">
    <property type="entry name" value="Deoxycytidylate_deaminase_dom"/>
</dbReference>
<dbReference type="PROSITE" id="PS51747">
    <property type="entry name" value="CYT_DCMP_DEAMINASES_2"/>
    <property type="match status" value="1"/>
</dbReference>
<dbReference type="Gene3D" id="3.40.140.10">
    <property type="entry name" value="Cytidine Deaminase, domain 2"/>
    <property type="match status" value="1"/>
</dbReference>
<dbReference type="InterPro" id="IPR002125">
    <property type="entry name" value="CMP_dCMP_dom"/>
</dbReference>
<dbReference type="PANTHER" id="PTHR11086:SF18">
    <property type="entry name" value="DEOXYCYTIDYLATE DEAMINASE"/>
    <property type="match status" value="1"/>
</dbReference>
<dbReference type="PIRSF" id="PIRSF006019">
    <property type="entry name" value="dCMP_deaminase"/>
    <property type="match status" value="1"/>
</dbReference>
<evidence type="ECO:0000256" key="1">
    <source>
        <dbReference type="ARBA" id="ARBA00001947"/>
    </source>
</evidence>
<evidence type="ECO:0000256" key="2">
    <source>
        <dbReference type="ARBA" id="ARBA00022801"/>
    </source>
</evidence>
<accession>A0A0F9N7I7</accession>
<dbReference type="GO" id="GO:0008270">
    <property type="term" value="F:zinc ion binding"/>
    <property type="evidence" value="ECO:0007669"/>
    <property type="project" value="InterPro"/>
</dbReference>
<gene>
    <name evidence="4" type="ORF">LCGC14_1063020</name>
</gene>
<dbReference type="GO" id="GO:0004132">
    <property type="term" value="F:dCMP deaminase activity"/>
    <property type="evidence" value="ECO:0007669"/>
    <property type="project" value="InterPro"/>
</dbReference>
<keyword evidence="2" id="KW-0378">Hydrolase</keyword>
<reference evidence="4" key="1">
    <citation type="journal article" date="2015" name="Nature">
        <title>Complex archaea that bridge the gap between prokaryotes and eukaryotes.</title>
        <authorList>
            <person name="Spang A."/>
            <person name="Saw J.H."/>
            <person name="Jorgensen S.L."/>
            <person name="Zaremba-Niedzwiedzka K."/>
            <person name="Martijn J."/>
            <person name="Lind A.E."/>
            <person name="van Eijk R."/>
            <person name="Schleper C."/>
            <person name="Guy L."/>
            <person name="Ettema T.J."/>
        </authorList>
    </citation>
    <scope>NUCLEOTIDE SEQUENCE</scope>
</reference>
<comment type="caution">
    <text evidence="4">The sequence shown here is derived from an EMBL/GenBank/DDBJ whole genome shotgun (WGS) entry which is preliminary data.</text>
</comment>
<dbReference type="InterPro" id="IPR016193">
    <property type="entry name" value="Cytidine_deaminase-like"/>
</dbReference>
<sequence>MSNEITNGISKDEYFMKIAEVVSLRSTCIKRSVGAILVKDSHIISTGYNGTPAGFKHCTKETCVRQNLKSGENPELCRGVHSEINCIVQAAIHGTSIKGDTILYSTTFPCMSCLKLIINAGIKRLVYKEGYNMENKVKEELVKESDLIIEKFYQAKI</sequence>
<protein>
    <recommendedName>
        <fullName evidence="3">CMP/dCMP-type deaminase domain-containing protein</fullName>
    </recommendedName>
</protein>
<comment type="cofactor">
    <cofactor evidence="1">
        <name>Zn(2+)</name>
        <dbReference type="ChEBI" id="CHEBI:29105"/>
    </cofactor>
</comment>
<dbReference type="CDD" id="cd01286">
    <property type="entry name" value="deoxycytidylate_deaminase"/>
    <property type="match status" value="1"/>
</dbReference>
<evidence type="ECO:0000313" key="4">
    <source>
        <dbReference type="EMBL" id="KKN07822.1"/>
    </source>
</evidence>
<proteinExistence type="predicted"/>
<dbReference type="PANTHER" id="PTHR11086">
    <property type="entry name" value="DEOXYCYTIDYLATE DEAMINASE-RELATED"/>
    <property type="match status" value="1"/>
</dbReference>
<organism evidence="4">
    <name type="scientific">marine sediment metagenome</name>
    <dbReference type="NCBI Taxonomy" id="412755"/>
    <lineage>
        <taxon>unclassified sequences</taxon>
        <taxon>metagenomes</taxon>
        <taxon>ecological metagenomes</taxon>
    </lineage>
</organism>
<dbReference type="InterPro" id="IPR015517">
    <property type="entry name" value="dCMP_deaminase-rel"/>
</dbReference>
<dbReference type="GO" id="GO:0006220">
    <property type="term" value="P:pyrimidine nucleotide metabolic process"/>
    <property type="evidence" value="ECO:0007669"/>
    <property type="project" value="InterPro"/>
</dbReference>